<dbReference type="HOGENOM" id="CLU_135028_0_0_0"/>
<dbReference type="EMBL" id="CP001744">
    <property type="protein sequence ID" value="ADG69542.1"/>
    <property type="molecule type" value="Genomic_DNA"/>
</dbReference>
<dbReference type="Pfam" id="PF09346">
    <property type="entry name" value="SMI1_KNR4"/>
    <property type="match status" value="1"/>
</dbReference>
<keyword evidence="3" id="KW-1185">Reference proteome</keyword>
<dbReference type="SMART" id="SM00860">
    <property type="entry name" value="SMI1_KNR4"/>
    <property type="match status" value="1"/>
</dbReference>
<name>D5SWE9_PLAL2</name>
<dbReference type="AlphaFoldDB" id="D5SWE9"/>
<accession>D5SWE9</accession>
<dbReference type="Gene3D" id="3.40.1580.10">
    <property type="entry name" value="SMI1/KNR4-like"/>
    <property type="match status" value="1"/>
</dbReference>
<protein>
    <recommendedName>
        <fullName evidence="1">Knr4/Smi1-like domain-containing protein</fullName>
    </recommendedName>
</protein>
<dbReference type="SUPFAM" id="SSF160631">
    <property type="entry name" value="SMI1/KNR4-like"/>
    <property type="match status" value="1"/>
</dbReference>
<feature type="domain" description="Knr4/Smi1-like" evidence="1">
    <location>
        <begin position="19"/>
        <end position="130"/>
    </location>
</feature>
<evidence type="ECO:0000313" key="2">
    <source>
        <dbReference type="EMBL" id="ADG69542.1"/>
    </source>
</evidence>
<sequence>MSSFGDKLKTYVSHRKAHGCSADQIAALAEQTEGHLPSTYLQFMEAAGNGVDDFLRGSDFTFKDLEGVREAAEELLAEAGLEPLSSSAFVFTMHQGYQFYYFQDGAVFYFMEGDRRPEKRFDSFESFFDSVLHNMQ</sequence>
<dbReference type="RefSeq" id="WP_013111973.1">
    <property type="nucleotide sequence ID" value="NC_014148.1"/>
</dbReference>
<proteinExistence type="predicted"/>
<dbReference type="Proteomes" id="UP000002220">
    <property type="component" value="Chromosome"/>
</dbReference>
<gene>
    <name evidence="2" type="ordered locus">Plim_3730</name>
</gene>
<dbReference type="OrthoDB" id="268612at2"/>
<dbReference type="KEGG" id="plm:Plim_3730"/>
<dbReference type="eggNOG" id="ENOG5033AZG">
    <property type="taxonomic scope" value="Bacteria"/>
</dbReference>
<organism evidence="2 3">
    <name type="scientific">Planctopirus limnophila (strain ATCC 43296 / DSM 3776 / IFAM 1008 / Mu 290)</name>
    <name type="common">Planctomyces limnophilus</name>
    <dbReference type="NCBI Taxonomy" id="521674"/>
    <lineage>
        <taxon>Bacteria</taxon>
        <taxon>Pseudomonadati</taxon>
        <taxon>Planctomycetota</taxon>
        <taxon>Planctomycetia</taxon>
        <taxon>Planctomycetales</taxon>
        <taxon>Planctomycetaceae</taxon>
        <taxon>Planctopirus</taxon>
    </lineage>
</organism>
<reference evidence="2 3" key="1">
    <citation type="journal article" date="2010" name="Stand. Genomic Sci.">
        <title>Complete genome sequence of Planctomyces limnophilus type strain (Mu 290).</title>
        <authorList>
            <person name="Labutti K."/>
            <person name="Sikorski J."/>
            <person name="Schneider S."/>
            <person name="Nolan M."/>
            <person name="Lucas S."/>
            <person name="Glavina Del Rio T."/>
            <person name="Tice H."/>
            <person name="Cheng J.F."/>
            <person name="Goodwin L."/>
            <person name="Pitluck S."/>
            <person name="Liolios K."/>
            <person name="Ivanova N."/>
            <person name="Mavromatis K."/>
            <person name="Mikhailova N."/>
            <person name="Pati A."/>
            <person name="Chen A."/>
            <person name="Palaniappan K."/>
            <person name="Land M."/>
            <person name="Hauser L."/>
            <person name="Chang Y.J."/>
            <person name="Jeffries C.D."/>
            <person name="Tindall B.J."/>
            <person name="Rohde M."/>
            <person name="Goker M."/>
            <person name="Woyke T."/>
            <person name="Bristow J."/>
            <person name="Eisen J.A."/>
            <person name="Markowitz V."/>
            <person name="Hugenholtz P."/>
            <person name="Kyrpides N.C."/>
            <person name="Klenk H.P."/>
            <person name="Lapidus A."/>
        </authorList>
    </citation>
    <scope>NUCLEOTIDE SEQUENCE [LARGE SCALE GENOMIC DNA]</scope>
    <source>
        <strain evidence="3">ATCC 43296 / DSM 3776 / IFAM 1008 / Mu 290</strain>
    </source>
</reference>
<dbReference type="InterPro" id="IPR018958">
    <property type="entry name" value="Knr4/Smi1-like_dom"/>
</dbReference>
<evidence type="ECO:0000259" key="1">
    <source>
        <dbReference type="SMART" id="SM00860"/>
    </source>
</evidence>
<dbReference type="InterPro" id="IPR037883">
    <property type="entry name" value="Knr4/Smi1-like_sf"/>
</dbReference>
<evidence type="ECO:0000313" key="3">
    <source>
        <dbReference type="Proteomes" id="UP000002220"/>
    </source>
</evidence>